<evidence type="ECO:0000259" key="1">
    <source>
        <dbReference type="Pfam" id="PF18701"/>
    </source>
</evidence>
<dbReference type="Pfam" id="PF18701">
    <property type="entry name" value="DUF5641"/>
    <property type="match status" value="1"/>
</dbReference>
<dbReference type="PANTHER" id="PTHR47331">
    <property type="entry name" value="PHD-TYPE DOMAIN-CONTAINING PROTEIN"/>
    <property type="match status" value="1"/>
</dbReference>
<keyword evidence="3" id="KW-1185">Reference proteome</keyword>
<organism evidence="2 3">
    <name type="scientific">Rhamnusium bicolor</name>
    <dbReference type="NCBI Taxonomy" id="1586634"/>
    <lineage>
        <taxon>Eukaryota</taxon>
        <taxon>Metazoa</taxon>
        <taxon>Ecdysozoa</taxon>
        <taxon>Arthropoda</taxon>
        <taxon>Hexapoda</taxon>
        <taxon>Insecta</taxon>
        <taxon>Pterygota</taxon>
        <taxon>Neoptera</taxon>
        <taxon>Endopterygota</taxon>
        <taxon>Coleoptera</taxon>
        <taxon>Polyphaga</taxon>
        <taxon>Cucujiformia</taxon>
        <taxon>Chrysomeloidea</taxon>
        <taxon>Cerambycidae</taxon>
        <taxon>Lepturinae</taxon>
        <taxon>Rhagiini</taxon>
        <taxon>Rhamnusium</taxon>
    </lineage>
</organism>
<name>A0AAV8XBK2_9CUCU</name>
<proteinExistence type="predicted"/>
<gene>
    <name evidence="2" type="ORF">NQ314_012419</name>
</gene>
<dbReference type="Proteomes" id="UP001162156">
    <property type="component" value="Unassembled WGS sequence"/>
</dbReference>
<dbReference type="InterPro" id="IPR043502">
    <property type="entry name" value="DNA/RNA_pol_sf"/>
</dbReference>
<dbReference type="InterPro" id="IPR040676">
    <property type="entry name" value="DUF5641"/>
</dbReference>
<evidence type="ECO:0000313" key="2">
    <source>
        <dbReference type="EMBL" id="KAJ8936303.1"/>
    </source>
</evidence>
<feature type="domain" description="DUF5641" evidence="1">
    <location>
        <begin position="365"/>
        <end position="456"/>
    </location>
</feature>
<dbReference type="AlphaFoldDB" id="A0AAV8XBK2"/>
<dbReference type="GO" id="GO:0071897">
    <property type="term" value="P:DNA biosynthetic process"/>
    <property type="evidence" value="ECO:0007669"/>
    <property type="project" value="UniProtKB-ARBA"/>
</dbReference>
<dbReference type="EMBL" id="JANEYF010003433">
    <property type="protein sequence ID" value="KAJ8936303.1"/>
    <property type="molecule type" value="Genomic_DNA"/>
</dbReference>
<dbReference type="SUPFAM" id="SSF56672">
    <property type="entry name" value="DNA/RNA polymerases"/>
    <property type="match status" value="1"/>
</dbReference>
<protein>
    <recommendedName>
        <fullName evidence="1">DUF5641 domain-containing protein</fullName>
    </recommendedName>
</protein>
<comment type="caution">
    <text evidence="2">The sequence shown here is derived from an EMBL/GenBank/DDBJ whole genome shotgun (WGS) entry which is preliminary data.</text>
</comment>
<evidence type="ECO:0000313" key="3">
    <source>
        <dbReference type="Proteomes" id="UP001162156"/>
    </source>
</evidence>
<accession>A0AAV8XBK2</accession>
<sequence>MYRQVLITPEHRHLQNILWRDNPDNDLKCIELQTVTYGTNSAPFLATRALVQLANDNISSHPLASRVLLEQCYVDDILAGSDTFEGISELYKEVVNLLGTAGFQLHKWVSNFKTFSELEECLGTVSNTSEVSNHTKSMNGSKDLLGNNMSQEHDNVNQLDALPEQKVVTHVTMNQFSDAMDIFARYSKFHKLQRTIAYCLRFVNNCSKVVDKLDGPLSVMELKHSLEIIVRCIQGHYFSNEIADVRANVPLKSGPLVQLSPFLDDCGILRVAGRLSQSSVSFSQKHPMILPGKNHVVKLLYQKEHNDLHHAGAQTVLAHLRLRFWPINGLRQIKREIKNCITCFSLTAFPEHDLSQIPDNRLTLWQHCNKMRQFFWERWSVEFLNRLQHRPKWAHSAPNIEINDMVLIKEPNLPPLEWRLGRVLETFKGKDNKVRVAKVRTQNGVYVRPITKLCPLPFSSPKGTPASAGGEDVEIMQVNPLNWLKVEDQLTLTDREEIGVDILAI</sequence>
<reference evidence="2" key="1">
    <citation type="journal article" date="2023" name="Insect Mol. Biol.">
        <title>Genome sequencing provides insights into the evolution of gene families encoding plant cell wall-degrading enzymes in longhorned beetles.</title>
        <authorList>
            <person name="Shin N.R."/>
            <person name="Okamura Y."/>
            <person name="Kirsch R."/>
            <person name="Pauchet Y."/>
        </authorList>
    </citation>
    <scope>NUCLEOTIDE SEQUENCE</scope>
    <source>
        <strain evidence="2">RBIC_L_NR</strain>
    </source>
</reference>
<dbReference type="PANTHER" id="PTHR47331:SF2">
    <property type="match status" value="1"/>
</dbReference>